<dbReference type="NCBIfam" id="NF045758">
    <property type="entry name" value="YlxM"/>
    <property type="match status" value="1"/>
</dbReference>
<evidence type="ECO:0000256" key="3">
    <source>
        <dbReference type="HAMAP-Rule" id="MF_00245"/>
    </source>
</evidence>
<evidence type="ECO:0000313" key="4">
    <source>
        <dbReference type="EMBL" id="SHK17495.1"/>
    </source>
</evidence>
<name>A0A1M6QBF8_9BACL</name>
<protein>
    <recommendedName>
        <fullName evidence="3">UPF0122 protein SAMN05443507_109115</fullName>
    </recommendedName>
</protein>
<dbReference type="SUPFAM" id="SSF88659">
    <property type="entry name" value="Sigma3 and sigma4 domains of RNA polymerase sigma factors"/>
    <property type="match status" value="1"/>
</dbReference>
<gene>
    <name evidence="4" type="ORF">SAMN05443507_109115</name>
</gene>
<comment type="similarity">
    <text evidence="1 3">Belongs to the UPF0122 family.</text>
</comment>
<dbReference type="AlphaFoldDB" id="A0A1M6QBF8"/>
<proteinExistence type="inferred from homology"/>
<dbReference type="PANTHER" id="PTHR40083">
    <property type="entry name" value="UPF0122 PROTEIN CBO2450/CLC_2298"/>
    <property type="match status" value="1"/>
</dbReference>
<evidence type="ECO:0000313" key="5">
    <source>
        <dbReference type="Proteomes" id="UP000184016"/>
    </source>
</evidence>
<comment type="function">
    <text evidence="2 3">Might take part in the signal recognition particle (SRP) pathway. This is inferred from the conservation of its genetic proximity to ftsY/ffh. May be a regulatory protein.</text>
</comment>
<dbReference type="PANTHER" id="PTHR40083:SF1">
    <property type="entry name" value="UPF0122 PROTEIN YLXM"/>
    <property type="match status" value="1"/>
</dbReference>
<organism evidence="4 5">
    <name type="scientific">Alicyclobacillus tolerans</name>
    <dbReference type="NCBI Taxonomy" id="90970"/>
    <lineage>
        <taxon>Bacteria</taxon>
        <taxon>Bacillati</taxon>
        <taxon>Bacillota</taxon>
        <taxon>Bacilli</taxon>
        <taxon>Bacillales</taxon>
        <taxon>Alicyclobacillaceae</taxon>
        <taxon>Alicyclobacillus</taxon>
    </lineage>
</organism>
<dbReference type="STRING" id="1830138.SAMN05443507_109115"/>
<dbReference type="InterPro" id="IPR013324">
    <property type="entry name" value="RNA_pol_sigma_r3/r4-like"/>
</dbReference>
<evidence type="ECO:0000256" key="2">
    <source>
        <dbReference type="ARBA" id="ARBA00024764"/>
    </source>
</evidence>
<dbReference type="InterPro" id="IPR007394">
    <property type="entry name" value="UPF0122"/>
</dbReference>
<dbReference type="EMBL" id="FRAF01000009">
    <property type="protein sequence ID" value="SHK17495.1"/>
    <property type="molecule type" value="Genomic_DNA"/>
</dbReference>
<dbReference type="InterPro" id="IPR054831">
    <property type="entry name" value="UPF0122_fam_protein"/>
</dbReference>
<dbReference type="HAMAP" id="MF_00245">
    <property type="entry name" value="UPF0122"/>
    <property type="match status" value="1"/>
</dbReference>
<evidence type="ECO:0000256" key="1">
    <source>
        <dbReference type="ARBA" id="ARBA00008720"/>
    </source>
</evidence>
<keyword evidence="5" id="KW-1185">Reference proteome</keyword>
<sequence length="134" mass="16026">MGREPNMIEKVARVNALYDFYGQLLTSRQQQMFELHYFDDWSYGEIAAQHGVSRQAVHDNLTRAEEVLERYESQLGLLAHHQRQQEWLKCLQAAWHRVTQNHPDLSDEEMEPINRILEEWKQFLFGEERGDLRV</sequence>
<dbReference type="RefSeq" id="WP_238413474.1">
    <property type="nucleotide sequence ID" value="NZ_FRAF01000009.1"/>
</dbReference>
<dbReference type="InterPro" id="IPR036388">
    <property type="entry name" value="WH-like_DNA-bd_sf"/>
</dbReference>
<dbReference type="Proteomes" id="UP000184016">
    <property type="component" value="Unassembled WGS sequence"/>
</dbReference>
<dbReference type="Pfam" id="PF04297">
    <property type="entry name" value="UPF0122"/>
    <property type="match status" value="1"/>
</dbReference>
<reference evidence="5" key="1">
    <citation type="submission" date="2016-11" db="EMBL/GenBank/DDBJ databases">
        <authorList>
            <person name="Varghese N."/>
            <person name="Submissions S."/>
        </authorList>
    </citation>
    <scope>NUCLEOTIDE SEQUENCE [LARGE SCALE GENOMIC DNA]</scope>
    <source>
        <strain evidence="5">USBA-503</strain>
    </source>
</reference>
<dbReference type="Gene3D" id="1.10.10.10">
    <property type="entry name" value="Winged helix-like DNA-binding domain superfamily/Winged helix DNA-binding domain"/>
    <property type="match status" value="1"/>
</dbReference>
<accession>A0A1M6QBF8</accession>